<evidence type="ECO:0000313" key="3">
    <source>
        <dbReference type="EMBL" id="EEA07945.1"/>
    </source>
</evidence>
<dbReference type="InterPro" id="IPR013087">
    <property type="entry name" value="Znf_C2H2_type"/>
</dbReference>
<dbReference type="GO" id="GO:0000245">
    <property type="term" value="P:spliceosomal complex assembly"/>
    <property type="evidence" value="ECO:0007669"/>
    <property type="project" value="TreeGrafter"/>
</dbReference>
<dbReference type="OrthoDB" id="10250970at2759"/>
<feature type="domain" description="C2H2-type" evidence="2">
    <location>
        <begin position="55"/>
        <end position="78"/>
    </location>
</feature>
<dbReference type="AlphaFoldDB" id="B6AIA4"/>
<dbReference type="PANTHER" id="PTHR23205">
    <property type="entry name" value="SPLICING FACTOR 3A SUBUNIT 2"/>
    <property type="match status" value="1"/>
</dbReference>
<dbReference type="GO" id="GO:0071013">
    <property type="term" value="C:catalytic step 2 spliceosome"/>
    <property type="evidence" value="ECO:0007669"/>
    <property type="project" value="TreeGrafter"/>
</dbReference>
<accession>B6AIA4</accession>
<dbReference type="Proteomes" id="UP000001460">
    <property type="component" value="Unassembled WGS sequence"/>
</dbReference>
<feature type="region of interest" description="Disordered" evidence="1">
    <location>
        <begin position="1"/>
        <end position="21"/>
    </location>
</feature>
<evidence type="ECO:0000259" key="2">
    <source>
        <dbReference type="Pfam" id="PF12874"/>
    </source>
</evidence>
<sequence>MDHQHRGGHKTGSGALASSQDIAIERRERLRRLALETIDLSKDPYFMKNHLGQIECRLCLTIHTNEASYLSHTQARRHQTNLIYRAAKEKSGKLSKLTSDQIDLS</sequence>
<dbReference type="GO" id="GO:0005686">
    <property type="term" value="C:U2 snRNP"/>
    <property type="evidence" value="ECO:0007669"/>
    <property type="project" value="TreeGrafter"/>
</dbReference>
<dbReference type="STRING" id="441375.B6AIA4"/>
<dbReference type="GeneID" id="6997507"/>
<feature type="non-terminal residue" evidence="3">
    <location>
        <position position="105"/>
    </location>
</feature>
<dbReference type="EMBL" id="DS989736">
    <property type="protein sequence ID" value="EEA07945.1"/>
    <property type="molecule type" value="Genomic_DNA"/>
</dbReference>
<evidence type="ECO:0000313" key="4">
    <source>
        <dbReference type="Proteomes" id="UP000001460"/>
    </source>
</evidence>
<evidence type="ECO:0000256" key="1">
    <source>
        <dbReference type="SAM" id="MobiDB-lite"/>
    </source>
</evidence>
<keyword evidence="4" id="KW-1185">Reference proteome</keyword>
<protein>
    <submittedName>
        <fullName evidence="3">Splicing factor 3A subunit 2, putative</fullName>
    </submittedName>
</protein>
<proteinExistence type="predicted"/>
<dbReference type="PANTHER" id="PTHR23205:SF0">
    <property type="entry name" value="SPLICING FACTOR 3A SUBUNIT 2"/>
    <property type="match status" value="1"/>
</dbReference>
<dbReference type="Pfam" id="PF12874">
    <property type="entry name" value="zf-met"/>
    <property type="match status" value="1"/>
</dbReference>
<dbReference type="RefSeq" id="XP_002142294.1">
    <property type="nucleotide sequence ID" value="XM_002142258.1"/>
</dbReference>
<dbReference type="eggNOG" id="KOG0227">
    <property type="taxonomic scope" value="Eukaryota"/>
</dbReference>
<dbReference type="GO" id="GO:0071004">
    <property type="term" value="C:U2-type prespliceosome"/>
    <property type="evidence" value="ECO:0007669"/>
    <property type="project" value="TreeGrafter"/>
</dbReference>
<dbReference type="VEuPathDB" id="CryptoDB:CMU_030860"/>
<gene>
    <name evidence="3" type="ORF">CMU_030860</name>
</gene>
<dbReference type="InterPro" id="IPR052092">
    <property type="entry name" value="SF3A2"/>
</dbReference>
<organism evidence="3 4">
    <name type="scientific">Cryptosporidium muris (strain RN66)</name>
    <dbReference type="NCBI Taxonomy" id="441375"/>
    <lineage>
        <taxon>Eukaryota</taxon>
        <taxon>Sar</taxon>
        <taxon>Alveolata</taxon>
        <taxon>Apicomplexa</taxon>
        <taxon>Conoidasida</taxon>
        <taxon>Coccidia</taxon>
        <taxon>Eucoccidiorida</taxon>
        <taxon>Eimeriorina</taxon>
        <taxon>Cryptosporidiidae</taxon>
        <taxon>Cryptosporidium</taxon>
    </lineage>
</organism>
<reference evidence="3" key="1">
    <citation type="submission" date="2008-06" db="EMBL/GenBank/DDBJ databases">
        <authorList>
            <person name="Lorenzi H."/>
            <person name="Inman J."/>
            <person name="Miller J."/>
            <person name="Schobel S."/>
            <person name="Amedeo P."/>
            <person name="Caler E.V."/>
            <person name="da Silva J."/>
        </authorList>
    </citation>
    <scope>NUCLEOTIDE SEQUENCE [LARGE SCALE GENOMIC DNA]</scope>
    <source>
        <strain evidence="3">RN66</strain>
    </source>
</reference>
<name>B6AIA4_CRYMR</name>